<dbReference type="KEGG" id="ppai:E1956_09370"/>
<name>A0A4P7CU21_9BURK</name>
<accession>A0A4P7CU21</accession>
<keyword evidence="4" id="KW-1185">Reference proteome</keyword>
<keyword evidence="1" id="KW-0472">Membrane</keyword>
<proteinExistence type="predicted"/>
<protein>
    <recommendedName>
        <fullName evidence="2">DUF2134 domain-containing protein</fullName>
    </recommendedName>
</protein>
<dbReference type="AlphaFoldDB" id="A0A4P7CU21"/>
<dbReference type="EMBL" id="CP038148">
    <property type="protein sequence ID" value="QBQ97363.1"/>
    <property type="molecule type" value="Genomic_DNA"/>
</dbReference>
<evidence type="ECO:0000313" key="3">
    <source>
        <dbReference type="EMBL" id="QBQ97363.1"/>
    </source>
</evidence>
<evidence type="ECO:0000259" key="2">
    <source>
        <dbReference type="Pfam" id="PF09977"/>
    </source>
</evidence>
<evidence type="ECO:0000313" key="4">
    <source>
        <dbReference type="Proteomes" id="UP000295727"/>
    </source>
</evidence>
<organism evidence="3 4">
    <name type="scientific">Paraburkholderia pallida</name>
    <dbReference type="NCBI Taxonomy" id="2547399"/>
    <lineage>
        <taxon>Bacteria</taxon>
        <taxon>Pseudomonadati</taxon>
        <taxon>Pseudomonadota</taxon>
        <taxon>Betaproteobacteria</taxon>
        <taxon>Burkholderiales</taxon>
        <taxon>Burkholderiaceae</taxon>
        <taxon>Paraburkholderia</taxon>
    </lineage>
</organism>
<gene>
    <name evidence="3" type="ORF">E1956_09370</name>
</gene>
<feature type="transmembrane region" description="Helical" evidence="1">
    <location>
        <begin position="48"/>
        <end position="73"/>
    </location>
</feature>
<reference evidence="3 4" key="1">
    <citation type="submission" date="2019-03" db="EMBL/GenBank/DDBJ databases">
        <title>Paraburkholderia sp. 7MH5, isolated from subtropical forest soil.</title>
        <authorList>
            <person name="Gao Z.-H."/>
            <person name="Qiu L.-H."/>
        </authorList>
    </citation>
    <scope>NUCLEOTIDE SEQUENCE [LARGE SCALE GENOMIC DNA]</scope>
    <source>
        <strain evidence="3 4">7MH5</strain>
    </source>
</reference>
<keyword evidence="1" id="KW-0812">Transmembrane</keyword>
<keyword evidence="1" id="KW-1133">Transmembrane helix</keyword>
<dbReference type="Proteomes" id="UP000295727">
    <property type="component" value="Chromosome 1"/>
</dbReference>
<sequence>MVARSRQRSGSDAAAAAAASSCPRSHALGRARLRVRAGMLARRQRGSLALFAVIGLVAAVAALGVIDVANIYLAKRELQNVADLAALAAAQQMDDQCTQPQATALANAASNGFVVNGTTRTLTTQCGRWDSNGTGGMTFVQNNATPPLNGVQVNATNFVPYFFLGKGQEIAATGTAKATVIGSFQLSTSLAQVNLLNWMLGALLGGTQVQLDAAQWNGLLNANVKVADLAAVATTAGTYEGLLATQTTVTGLAKILLNAVGQDGALTADVSAAQSALSAVGELVPQGTFNPIQVAALSGTPALLQLGVANAQYAADAEVNVLQMLVAGAEIAAAGNAPITFNLNTTGMGSSVLPASVALTLQVISPPAIAVGEPGYSAGTNTWRTLAQTAQILLGLNVGTQAASTQSQYGLLDINVQIPLYIVAAQGQAWLESAQCAASKAANTQTIGVQSGLANICIGTPLAKGVTANSVSGFSCSSTNARWNVASVSLLNTNIATVSAPSISVPVVNPASATLAFDGNGTPIDGNSTNSNALGAVLDNTFQSTVTTIGQLTESSNGLRLSVLQGPINQLLGSVLGSVFGLLVDGIVMPVLMPVLAPTLSTLLNSLDDTVIGPLLQLLGVQFGVATVNAQPLTCGVATLVQ</sequence>
<dbReference type="RefSeq" id="WP_134748341.1">
    <property type="nucleotide sequence ID" value="NZ_CP038148.1"/>
</dbReference>
<dbReference type="Pfam" id="PF09977">
    <property type="entry name" value="Tad_C"/>
    <property type="match status" value="1"/>
</dbReference>
<evidence type="ECO:0000256" key="1">
    <source>
        <dbReference type="SAM" id="Phobius"/>
    </source>
</evidence>
<dbReference type="OrthoDB" id="8534992at2"/>
<dbReference type="InterPro" id="IPR018705">
    <property type="entry name" value="DUF2134_membrane"/>
</dbReference>
<feature type="domain" description="DUF2134" evidence="2">
    <location>
        <begin position="88"/>
        <end position="176"/>
    </location>
</feature>